<reference evidence="1" key="1">
    <citation type="submission" date="2019-09" db="EMBL/GenBank/DDBJ databases">
        <title>Characterisation of the sponge microbiome using genome-centric metagenomics.</title>
        <authorList>
            <person name="Engelberts J.P."/>
            <person name="Robbins S.J."/>
            <person name="De Goeij J.M."/>
            <person name="Aranda M."/>
            <person name="Bell S.C."/>
            <person name="Webster N.S."/>
        </authorList>
    </citation>
    <scope>NUCLEOTIDE SEQUENCE</scope>
    <source>
        <strain evidence="1">SB0664_bin_43</strain>
    </source>
</reference>
<protein>
    <recommendedName>
        <fullName evidence="2">Type IV toxin-antitoxin system AbiEi family antitoxin domain-containing protein</fullName>
    </recommendedName>
</protein>
<comment type="caution">
    <text evidence="1">The sequence shown here is derived from an EMBL/GenBank/DDBJ whole genome shotgun (WGS) entry which is preliminary data.</text>
</comment>
<proteinExistence type="predicted"/>
<evidence type="ECO:0000313" key="1">
    <source>
        <dbReference type="EMBL" id="MXY34839.1"/>
    </source>
</evidence>
<name>A0A6B0Y539_9RHOB</name>
<gene>
    <name evidence="1" type="ORF">F4Y60_12295</name>
</gene>
<evidence type="ECO:0008006" key="2">
    <source>
        <dbReference type="Google" id="ProtNLM"/>
    </source>
</evidence>
<dbReference type="Pfam" id="PF19570">
    <property type="entry name" value="DUF6088"/>
    <property type="match status" value="1"/>
</dbReference>
<sequence length="199" mass="21244">MSVAQTIRTELRNLPRGRPFTTSRFAGHGSRGAVDRALSRIVEEGGIERLARGVFVRPRKSRFVGSVVPGVAEVVRVIARDNGETIQVHGAEAARRLGLSTQAPTTPVYHTNASSRTIRVGNATVRLVHTSNRRRLQFAGEAAGLALAALWYLGRGNATPEAVARIESAIGPDAFSRLRAADMPAWMADALDAGAAVRG</sequence>
<organism evidence="1">
    <name type="scientific">Boseongicola sp. SB0664_bin_43</name>
    <dbReference type="NCBI Taxonomy" id="2604844"/>
    <lineage>
        <taxon>Bacteria</taxon>
        <taxon>Pseudomonadati</taxon>
        <taxon>Pseudomonadota</taxon>
        <taxon>Alphaproteobacteria</taxon>
        <taxon>Rhodobacterales</taxon>
        <taxon>Paracoccaceae</taxon>
        <taxon>Boseongicola</taxon>
    </lineage>
</organism>
<dbReference type="EMBL" id="VXRY01000504">
    <property type="protein sequence ID" value="MXY34839.1"/>
    <property type="molecule type" value="Genomic_DNA"/>
</dbReference>
<accession>A0A6B0Y539</accession>
<dbReference type="AlphaFoldDB" id="A0A6B0Y539"/>
<dbReference type="InterPro" id="IPR045738">
    <property type="entry name" value="DUF6088"/>
</dbReference>